<protein>
    <submittedName>
        <fullName evidence="1">Uncharacterized protein</fullName>
    </submittedName>
</protein>
<keyword evidence="2" id="KW-1185">Reference proteome</keyword>
<comment type="caution">
    <text evidence="1">The sequence shown here is derived from an EMBL/GenBank/DDBJ whole genome shotgun (WGS) entry which is preliminary data.</text>
</comment>
<evidence type="ECO:0000313" key="1">
    <source>
        <dbReference type="EMBL" id="KAJ7325366.1"/>
    </source>
</evidence>
<accession>A0A9W9YC40</accession>
<sequence>MISDELRNFKPYAVPVRVIKYKSITDAKLRQLKDQLRDAMKECGMTTVGFVTDGEFNSLRTQGTNRPVSVIQLIMDAKAEARSTSSRQIQSFLTPRHIGNQIYPAQDHPAVPLEDVIWLADRMENDGQTFQDAIKLLRQTKFPDNYDPYHWVTGKTETKSDSLKSLMAIYLFRKKVADFEAEGVNFRQHLYVPEENENGEPQHEREDHNHVLKRIAVCCRLGLLPNVDMMAFVGAMNDPHTGLTYTALTGKRKQSVSDAEKLLSTAVAEWCKNNGYPEEGRVVEVIANCTKQVMVGP</sequence>
<dbReference type="EMBL" id="MU827808">
    <property type="protein sequence ID" value="KAJ7325366.1"/>
    <property type="molecule type" value="Genomic_DNA"/>
</dbReference>
<name>A0A9W9YC40_9CNID</name>
<dbReference type="OrthoDB" id="5975233at2759"/>
<organism evidence="1 2">
    <name type="scientific">Desmophyllum pertusum</name>
    <dbReference type="NCBI Taxonomy" id="174260"/>
    <lineage>
        <taxon>Eukaryota</taxon>
        <taxon>Metazoa</taxon>
        <taxon>Cnidaria</taxon>
        <taxon>Anthozoa</taxon>
        <taxon>Hexacorallia</taxon>
        <taxon>Scleractinia</taxon>
        <taxon>Caryophylliina</taxon>
        <taxon>Caryophylliidae</taxon>
        <taxon>Desmophyllum</taxon>
    </lineage>
</organism>
<gene>
    <name evidence="1" type="ORF">OS493_029917</name>
</gene>
<dbReference type="AlphaFoldDB" id="A0A9W9YC40"/>
<dbReference type="Proteomes" id="UP001163046">
    <property type="component" value="Unassembled WGS sequence"/>
</dbReference>
<evidence type="ECO:0000313" key="2">
    <source>
        <dbReference type="Proteomes" id="UP001163046"/>
    </source>
</evidence>
<reference evidence="1" key="1">
    <citation type="submission" date="2023-01" db="EMBL/GenBank/DDBJ databases">
        <title>Genome assembly of the deep-sea coral Lophelia pertusa.</title>
        <authorList>
            <person name="Herrera S."/>
            <person name="Cordes E."/>
        </authorList>
    </citation>
    <scope>NUCLEOTIDE SEQUENCE</scope>
    <source>
        <strain evidence="1">USNM1676648</strain>
        <tissue evidence="1">Polyp</tissue>
    </source>
</reference>
<proteinExistence type="predicted"/>